<evidence type="ECO:0000313" key="3">
    <source>
        <dbReference type="Proteomes" id="UP001501752"/>
    </source>
</evidence>
<feature type="transmembrane region" description="Helical" evidence="1">
    <location>
        <begin position="75"/>
        <end position="92"/>
    </location>
</feature>
<proteinExistence type="predicted"/>
<protein>
    <recommendedName>
        <fullName evidence="4">DUF3040 domain-containing protein</fullName>
    </recommendedName>
</protein>
<dbReference type="InterPro" id="IPR021401">
    <property type="entry name" value="DUF3040"/>
</dbReference>
<reference evidence="3" key="1">
    <citation type="journal article" date="2019" name="Int. J. Syst. Evol. Microbiol.">
        <title>The Global Catalogue of Microorganisms (GCM) 10K type strain sequencing project: providing services to taxonomists for standard genome sequencing and annotation.</title>
        <authorList>
            <consortium name="The Broad Institute Genomics Platform"/>
            <consortium name="The Broad Institute Genome Sequencing Center for Infectious Disease"/>
            <person name="Wu L."/>
            <person name="Ma J."/>
        </authorList>
    </citation>
    <scope>NUCLEOTIDE SEQUENCE [LARGE SCALE GENOMIC DNA]</scope>
    <source>
        <strain evidence="3">JCM 13006</strain>
    </source>
</reference>
<name>A0ABP9EKG1_9ACTN</name>
<dbReference type="RefSeq" id="WP_345701173.1">
    <property type="nucleotide sequence ID" value="NZ_BAABIS010000001.1"/>
</dbReference>
<feature type="transmembrane region" description="Helical" evidence="1">
    <location>
        <begin position="45"/>
        <end position="69"/>
    </location>
</feature>
<dbReference type="EMBL" id="BAABIS010000001">
    <property type="protein sequence ID" value="GAA4881684.1"/>
    <property type="molecule type" value="Genomic_DNA"/>
</dbReference>
<keyword evidence="1" id="KW-0812">Transmembrane</keyword>
<accession>A0ABP9EKG1</accession>
<keyword evidence="3" id="KW-1185">Reference proteome</keyword>
<comment type="caution">
    <text evidence="2">The sequence shown here is derived from an EMBL/GenBank/DDBJ whole genome shotgun (WGS) entry which is preliminary data.</text>
</comment>
<dbReference type="Proteomes" id="UP001501752">
    <property type="component" value="Unassembled WGS sequence"/>
</dbReference>
<keyword evidence="1" id="KW-1133">Transmembrane helix</keyword>
<keyword evidence="1" id="KW-0472">Membrane</keyword>
<evidence type="ECO:0008006" key="4">
    <source>
        <dbReference type="Google" id="ProtNLM"/>
    </source>
</evidence>
<evidence type="ECO:0000256" key="1">
    <source>
        <dbReference type="SAM" id="Phobius"/>
    </source>
</evidence>
<evidence type="ECO:0000313" key="2">
    <source>
        <dbReference type="EMBL" id="GAA4881684.1"/>
    </source>
</evidence>
<sequence>MDEPVLSGRERRILAQIEARLRSDSRLLDRELRTMRLYRPRRPRLTAQLVLGGLGVLVAVSGVMLAAGVVLARPLLIGSVIGFWAGGLVVLLRHR</sequence>
<organism evidence="2 3">
    <name type="scientific">Kitasatospora terrestris</name>
    <dbReference type="NCBI Taxonomy" id="258051"/>
    <lineage>
        <taxon>Bacteria</taxon>
        <taxon>Bacillati</taxon>
        <taxon>Actinomycetota</taxon>
        <taxon>Actinomycetes</taxon>
        <taxon>Kitasatosporales</taxon>
        <taxon>Streptomycetaceae</taxon>
        <taxon>Kitasatospora</taxon>
    </lineage>
</organism>
<gene>
    <name evidence="2" type="ORF">GCM10023235_72620</name>
</gene>
<dbReference type="Pfam" id="PF11239">
    <property type="entry name" value="DUF3040"/>
    <property type="match status" value="1"/>
</dbReference>